<name>A0A7J9CCN7_GOSGO</name>
<dbReference type="PANTHER" id="PTHR47951">
    <property type="entry name" value="OS08G0547900 PROTEIN"/>
    <property type="match status" value="1"/>
</dbReference>
<keyword evidence="2" id="KW-1185">Reference proteome</keyword>
<proteinExistence type="predicted"/>
<gene>
    <name evidence="1" type="ORF">Gogos_008482</name>
</gene>
<evidence type="ECO:0000313" key="2">
    <source>
        <dbReference type="Proteomes" id="UP000593579"/>
    </source>
</evidence>
<protein>
    <submittedName>
        <fullName evidence="1">Uncharacterized protein</fullName>
    </submittedName>
</protein>
<dbReference type="OrthoDB" id="989399at2759"/>
<dbReference type="EMBL" id="JABEZY010000009">
    <property type="protein sequence ID" value="MBA0745925.1"/>
    <property type="molecule type" value="Genomic_DNA"/>
</dbReference>
<comment type="caution">
    <text evidence="1">The sequence shown here is derived from an EMBL/GenBank/DDBJ whole genome shotgun (WGS) entry which is preliminary data.</text>
</comment>
<dbReference type="AlphaFoldDB" id="A0A7J9CCN7"/>
<sequence length="109" mass="12454">MAAINETFGGLDFMWRSNNPKLQELRKLVNGEEAKLGLEIKDRLEEFVGLMGEPNLSDIFPMLRPFGLQGIESKTKKHLSWFYGFLESMTEQRTKLGGEPKMADSKDFP</sequence>
<organism evidence="1 2">
    <name type="scientific">Gossypium gossypioides</name>
    <name type="common">Mexican cotton</name>
    <name type="synonym">Selera gossypioides</name>
    <dbReference type="NCBI Taxonomy" id="34282"/>
    <lineage>
        <taxon>Eukaryota</taxon>
        <taxon>Viridiplantae</taxon>
        <taxon>Streptophyta</taxon>
        <taxon>Embryophyta</taxon>
        <taxon>Tracheophyta</taxon>
        <taxon>Spermatophyta</taxon>
        <taxon>Magnoliopsida</taxon>
        <taxon>eudicotyledons</taxon>
        <taxon>Gunneridae</taxon>
        <taxon>Pentapetalae</taxon>
        <taxon>rosids</taxon>
        <taxon>malvids</taxon>
        <taxon>Malvales</taxon>
        <taxon>Malvaceae</taxon>
        <taxon>Malvoideae</taxon>
        <taxon>Gossypium</taxon>
    </lineage>
</organism>
<reference evidence="1 2" key="1">
    <citation type="journal article" date="2019" name="Genome Biol. Evol.">
        <title>Insights into the evolution of the New World diploid cottons (Gossypium, subgenus Houzingenia) based on genome sequencing.</title>
        <authorList>
            <person name="Grover C.E."/>
            <person name="Arick M.A. 2nd"/>
            <person name="Thrash A."/>
            <person name="Conover J.L."/>
            <person name="Sanders W.S."/>
            <person name="Peterson D.G."/>
            <person name="Frelichowski J.E."/>
            <person name="Scheffler J.A."/>
            <person name="Scheffler B.E."/>
            <person name="Wendel J.F."/>
        </authorList>
    </citation>
    <scope>NUCLEOTIDE SEQUENCE [LARGE SCALE GENOMIC DNA]</scope>
    <source>
        <strain evidence="1">5</strain>
        <tissue evidence="1">Leaf</tissue>
    </source>
</reference>
<dbReference type="Proteomes" id="UP000593579">
    <property type="component" value="Unassembled WGS sequence"/>
</dbReference>
<evidence type="ECO:0000313" key="1">
    <source>
        <dbReference type="EMBL" id="MBA0745925.1"/>
    </source>
</evidence>
<accession>A0A7J9CCN7</accession>
<dbReference type="PANTHER" id="PTHR47951:SF8">
    <property type="entry name" value="CYTOCHROME P450 93A2-LIKE"/>
    <property type="match status" value="1"/>
</dbReference>